<dbReference type="Proteomes" id="UP000271603">
    <property type="component" value="Chromosome"/>
</dbReference>
<organism evidence="1 2">
    <name type="scientific">Serratia rubidaea</name>
    <name type="common">Serratia marinorubra</name>
    <dbReference type="NCBI Taxonomy" id="61652"/>
    <lineage>
        <taxon>Bacteria</taxon>
        <taxon>Pseudomonadati</taxon>
        <taxon>Pseudomonadota</taxon>
        <taxon>Gammaproteobacteria</taxon>
        <taxon>Enterobacterales</taxon>
        <taxon>Yersiniaceae</taxon>
        <taxon>Serratia</taxon>
    </lineage>
</organism>
<protein>
    <submittedName>
        <fullName evidence="1">Uncharacterized protein</fullName>
    </submittedName>
</protein>
<reference evidence="1 2" key="1">
    <citation type="submission" date="2018-12" db="EMBL/GenBank/DDBJ databases">
        <authorList>
            <consortium name="Pathogen Informatics"/>
        </authorList>
    </citation>
    <scope>NUCLEOTIDE SEQUENCE [LARGE SCALE GENOMIC DNA]</scope>
    <source>
        <strain evidence="1 2">NCTC9419</strain>
    </source>
</reference>
<dbReference type="EMBL" id="LR134155">
    <property type="protein sequence ID" value="VEA68667.1"/>
    <property type="molecule type" value="Genomic_DNA"/>
</dbReference>
<evidence type="ECO:0000313" key="2">
    <source>
        <dbReference type="Proteomes" id="UP000271603"/>
    </source>
</evidence>
<accession>A0A3S4HX79</accession>
<dbReference type="AlphaFoldDB" id="A0A3S4HX79"/>
<sequence>MFADILGLPTLWVPHSYPACGQHGVNEHLLQSVAREGLQIMTRLFWDLGDNGVNVLAQRRQEATR</sequence>
<gene>
    <name evidence="1" type="ORF">NCTC9419_00552</name>
</gene>
<name>A0A3S4HX79_SERRU</name>
<evidence type="ECO:0000313" key="1">
    <source>
        <dbReference type="EMBL" id="VEA68667.1"/>
    </source>
</evidence>
<proteinExistence type="predicted"/>